<reference evidence="2 3" key="1">
    <citation type="submission" date="2018-10" db="EMBL/GenBank/DDBJ databases">
        <title>Genotypes and phenotypes of Enterococci isolated from broiler chickens.</title>
        <authorList>
            <person name="Muhammad A.R."/>
            <person name="Diarra M.S."/>
        </authorList>
    </citation>
    <scope>NUCLEOTIDE SEQUENCE [LARGE SCALE GENOMIC DNA]</scope>
    <source>
        <strain evidence="2 3">LIT2 A36'</strain>
    </source>
</reference>
<name>A0ABD7IXN9_ENTFL</name>
<dbReference type="AlphaFoldDB" id="A0ABD7IXN9"/>
<proteinExistence type="inferred from homology"/>
<gene>
    <name evidence="2" type="ORF">EGW16_13790</name>
</gene>
<organism evidence="2 3">
    <name type="scientific">Enterococcus faecalis</name>
    <name type="common">Streptococcus faecalis</name>
    <dbReference type="NCBI Taxonomy" id="1351"/>
    <lineage>
        <taxon>Bacteria</taxon>
        <taxon>Bacillati</taxon>
        <taxon>Bacillota</taxon>
        <taxon>Bacilli</taxon>
        <taxon>Lactobacillales</taxon>
        <taxon>Enterococcaceae</taxon>
        <taxon>Enterococcus</taxon>
    </lineage>
</organism>
<comment type="caution">
    <text evidence="2">The sequence shown here is derived from an EMBL/GenBank/DDBJ whole genome shotgun (WGS) entry which is preliminary data.</text>
</comment>
<protein>
    <submittedName>
        <fullName evidence="2">ROK family protein</fullName>
    </submittedName>
</protein>
<sequence length="79" mass="8697">MSLPSKDIFDFAKNNDSLAVNVIDEFSTYLGLLFSQLANDLNSDYIVTGGGVSAEGEYLVKNVNHFQLDIHLSVSTRIN</sequence>
<dbReference type="RefSeq" id="WP_002411926.1">
    <property type="nucleotide sequence ID" value="NZ_CP091901.1"/>
</dbReference>
<dbReference type="Proteomes" id="UP000281488">
    <property type="component" value="Unassembled WGS sequence"/>
</dbReference>
<dbReference type="InterPro" id="IPR043129">
    <property type="entry name" value="ATPase_NBD"/>
</dbReference>
<dbReference type="SUPFAM" id="SSF53067">
    <property type="entry name" value="Actin-like ATPase domain"/>
    <property type="match status" value="1"/>
</dbReference>
<dbReference type="Gene3D" id="3.30.420.40">
    <property type="match status" value="1"/>
</dbReference>
<evidence type="ECO:0000313" key="2">
    <source>
        <dbReference type="EMBL" id="ROX30392.1"/>
    </source>
</evidence>
<dbReference type="EMBL" id="RKMZ01000009">
    <property type="protein sequence ID" value="ROX30392.1"/>
    <property type="molecule type" value="Genomic_DNA"/>
</dbReference>
<dbReference type="InterPro" id="IPR000600">
    <property type="entry name" value="ROK"/>
</dbReference>
<accession>A0ABD7IXN9</accession>
<evidence type="ECO:0000256" key="1">
    <source>
        <dbReference type="ARBA" id="ARBA00006479"/>
    </source>
</evidence>
<evidence type="ECO:0000313" key="3">
    <source>
        <dbReference type="Proteomes" id="UP000281488"/>
    </source>
</evidence>
<dbReference type="Pfam" id="PF00480">
    <property type="entry name" value="ROK"/>
    <property type="match status" value="1"/>
</dbReference>
<comment type="similarity">
    <text evidence="1">Belongs to the ROK (NagC/XylR) family.</text>
</comment>